<evidence type="ECO:0000259" key="8">
    <source>
        <dbReference type="Pfam" id="PF00155"/>
    </source>
</evidence>
<dbReference type="InterPro" id="IPR051926">
    <property type="entry name" value="Ala_Aminotransferase"/>
</dbReference>
<comment type="cofactor">
    <cofactor evidence="1">
        <name>pyridoxal 5'-phosphate</name>
        <dbReference type="ChEBI" id="CHEBI:597326"/>
    </cofactor>
</comment>
<evidence type="ECO:0000256" key="6">
    <source>
        <dbReference type="ARBA" id="ARBA00026106"/>
    </source>
</evidence>
<dbReference type="SUPFAM" id="SSF53383">
    <property type="entry name" value="PLP-dependent transferases"/>
    <property type="match status" value="1"/>
</dbReference>
<name>A0ABP7CN56_9MICO</name>
<dbReference type="Proteomes" id="UP001501468">
    <property type="component" value="Unassembled WGS sequence"/>
</dbReference>
<gene>
    <name evidence="9" type="ORF">GCM10022399_05160</name>
</gene>
<keyword evidence="10" id="KW-1185">Reference proteome</keyword>
<proteinExistence type="inferred from homology"/>
<dbReference type="Pfam" id="PF00155">
    <property type="entry name" value="Aminotran_1_2"/>
    <property type="match status" value="1"/>
</dbReference>
<protein>
    <recommendedName>
        <fullName evidence="6">alanine transaminase</fullName>
        <ecNumber evidence="6">2.6.1.2</ecNumber>
    </recommendedName>
</protein>
<dbReference type="Gene3D" id="3.90.1150.10">
    <property type="entry name" value="Aspartate Aminotransferase, domain 1"/>
    <property type="match status" value="1"/>
</dbReference>
<dbReference type="PANTHER" id="PTHR43488:SF2">
    <property type="entry name" value="GLUTAMATE-PYRUVATE AMINOTRANSFERASE ALAA"/>
    <property type="match status" value="1"/>
</dbReference>
<dbReference type="Gene3D" id="3.40.640.10">
    <property type="entry name" value="Type I PLP-dependent aspartate aminotransferase-like (Major domain)"/>
    <property type="match status" value="1"/>
</dbReference>
<evidence type="ECO:0000256" key="4">
    <source>
        <dbReference type="ARBA" id="ARBA00022679"/>
    </source>
</evidence>
<dbReference type="InterPro" id="IPR015424">
    <property type="entry name" value="PyrdxlP-dep_Trfase"/>
</dbReference>
<dbReference type="InterPro" id="IPR015422">
    <property type="entry name" value="PyrdxlP-dep_Trfase_small"/>
</dbReference>
<comment type="caution">
    <text evidence="9">The sequence shown here is derived from an EMBL/GenBank/DDBJ whole genome shotgun (WGS) entry which is preliminary data.</text>
</comment>
<keyword evidence="3 9" id="KW-0032">Aminotransferase</keyword>
<evidence type="ECO:0000256" key="5">
    <source>
        <dbReference type="ARBA" id="ARBA00022898"/>
    </source>
</evidence>
<sequence length="450" mass="49325">MSAPPQSSECPTPPVTGRSGARVTHDMGHMVGMTQPTAYAGGTLYGMRAVTQSKKLQNVCYEIRGPVLAEAKRLEDEGHRILKLNIGNPAPFGFEAPEDILVDVIQELPTAQGYSDSKGILSARRAVKQHYEVRDFPPVGVEDIYLGNGVSELIVMAMQGLLDNGDEVLVPAPDYPLWTAAASLAGGTAVHYVCDEQAGWAPDLDDIRSKVTDRTRAIVVINPNNPTGAVYPREVLAAIAQVAREHELIVMADEIYDKILYDGATHTSIASLAPDLLCLTFNGLSKAYRVAGFRSGWLAITGPKEHARNYLEGLDILANMRLCANVPAQHAIQVALGGYQSINELILPGGRLLEQRNVAWEMLNQIPGVSVTKPEGALYLFPRLDPKVHDIRDDERFALDLLRDQKMLIVHGTGFNWASPDHFRLVFLPRVEDLEDAVGRLEKFLSTYSQ</sequence>
<accession>A0ABP7CN56</accession>
<evidence type="ECO:0000256" key="7">
    <source>
        <dbReference type="SAM" id="MobiDB-lite"/>
    </source>
</evidence>
<evidence type="ECO:0000256" key="3">
    <source>
        <dbReference type="ARBA" id="ARBA00022576"/>
    </source>
</evidence>
<keyword evidence="5" id="KW-0663">Pyridoxal phosphate</keyword>
<evidence type="ECO:0000313" key="9">
    <source>
        <dbReference type="EMBL" id="GAA3692041.1"/>
    </source>
</evidence>
<reference evidence="10" key="1">
    <citation type="journal article" date="2019" name="Int. J. Syst. Evol. Microbiol.">
        <title>The Global Catalogue of Microorganisms (GCM) 10K type strain sequencing project: providing services to taxonomists for standard genome sequencing and annotation.</title>
        <authorList>
            <consortium name="The Broad Institute Genomics Platform"/>
            <consortium name="The Broad Institute Genome Sequencing Center for Infectious Disease"/>
            <person name="Wu L."/>
            <person name="Ma J."/>
        </authorList>
    </citation>
    <scope>NUCLEOTIDE SEQUENCE [LARGE SCALE GENOMIC DNA]</scope>
    <source>
        <strain evidence="10">JCM 17125</strain>
    </source>
</reference>
<comment type="similarity">
    <text evidence="2">Belongs to the class-I pyridoxal-phosphate-dependent aminotransferase family.</text>
</comment>
<feature type="region of interest" description="Disordered" evidence="7">
    <location>
        <begin position="1"/>
        <end position="22"/>
    </location>
</feature>
<organism evidence="9 10">
    <name type="scientific">Terrabacter ginsenosidimutans</name>
    <dbReference type="NCBI Taxonomy" id="490575"/>
    <lineage>
        <taxon>Bacteria</taxon>
        <taxon>Bacillati</taxon>
        <taxon>Actinomycetota</taxon>
        <taxon>Actinomycetes</taxon>
        <taxon>Micrococcales</taxon>
        <taxon>Intrasporangiaceae</taxon>
        <taxon>Terrabacter</taxon>
    </lineage>
</organism>
<evidence type="ECO:0000256" key="1">
    <source>
        <dbReference type="ARBA" id="ARBA00001933"/>
    </source>
</evidence>
<dbReference type="CDD" id="cd00609">
    <property type="entry name" value="AAT_like"/>
    <property type="match status" value="1"/>
</dbReference>
<keyword evidence="4" id="KW-0808">Transferase</keyword>
<feature type="domain" description="Aminotransferase class I/classII large" evidence="8">
    <location>
        <begin position="81"/>
        <end position="440"/>
    </location>
</feature>
<dbReference type="GO" id="GO:0008483">
    <property type="term" value="F:transaminase activity"/>
    <property type="evidence" value="ECO:0007669"/>
    <property type="project" value="UniProtKB-KW"/>
</dbReference>
<dbReference type="EMBL" id="BAABDC010000001">
    <property type="protein sequence ID" value="GAA3692041.1"/>
    <property type="molecule type" value="Genomic_DNA"/>
</dbReference>
<evidence type="ECO:0000256" key="2">
    <source>
        <dbReference type="ARBA" id="ARBA00007441"/>
    </source>
</evidence>
<feature type="compositionally biased region" description="Polar residues" evidence="7">
    <location>
        <begin position="1"/>
        <end position="10"/>
    </location>
</feature>
<evidence type="ECO:0000313" key="10">
    <source>
        <dbReference type="Proteomes" id="UP001501468"/>
    </source>
</evidence>
<dbReference type="EC" id="2.6.1.2" evidence="6"/>
<dbReference type="InterPro" id="IPR004839">
    <property type="entry name" value="Aminotransferase_I/II_large"/>
</dbReference>
<dbReference type="InterPro" id="IPR015421">
    <property type="entry name" value="PyrdxlP-dep_Trfase_major"/>
</dbReference>
<dbReference type="PANTHER" id="PTHR43488">
    <property type="entry name" value="GLUTAMATE-PYRUVATE AMINOTRANSFERASE ALAA"/>
    <property type="match status" value="1"/>
</dbReference>